<evidence type="ECO:0000256" key="7">
    <source>
        <dbReference type="ARBA" id="ARBA00022490"/>
    </source>
</evidence>
<feature type="compositionally biased region" description="Pro residues" evidence="23">
    <location>
        <begin position="684"/>
        <end position="700"/>
    </location>
</feature>
<evidence type="ECO:0000256" key="23">
    <source>
        <dbReference type="SAM" id="MobiDB-lite"/>
    </source>
</evidence>
<dbReference type="PROSITE" id="PS00107">
    <property type="entry name" value="PROTEIN_KINASE_ATP"/>
    <property type="match status" value="1"/>
</dbReference>
<keyword evidence="24" id="KW-0732">Signal</keyword>
<dbReference type="InterPro" id="IPR032675">
    <property type="entry name" value="LRR_dom_sf"/>
</dbReference>
<dbReference type="SMART" id="SM00220">
    <property type="entry name" value="S_TKc"/>
    <property type="match status" value="1"/>
</dbReference>
<dbReference type="InterPro" id="IPR001841">
    <property type="entry name" value="Znf_RING"/>
</dbReference>
<evidence type="ECO:0000256" key="19">
    <source>
        <dbReference type="ARBA" id="ARBA00023242"/>
    </source>
</evidence>
<evidence type="ECO:0000256" key="20">
    <source>
        <dbReference type="PROSITE-ProRule" id="PRU00175"/>
    </source>
</evidence>
<evidence type="ECO:0000256" key="16">
    <source>
        <dbReference type="ARBA" id="ARBA00022833"/>
    </source>
</evidence>
<dbReference type="GO" id="GO:0004674">
    <property type="term" value="F:protein serine/threonine kinase activity"/>
    <property type="evidence" value="ECO:0007669"/>
    <property type="project" value="UniProtKB-KW"/>
</dbReference>
<evidence type="ECO:0000256" key="15">
    <source>
        <dbReference type="ARBA" id="ARBA00022786"/>
    </source>
</evidence>
<evidence type="ECO:0000256" key="8">
    <source>
        <dbReference type="ARBA" id="ARBA00022527"/>
    </source>
</evidence>
<evidence type="ECO:0000259" key="25">
    <source>
        <dbReference type="PROSITE" id="PS50011"/>
    </source>
</evidence>
<dbReference type="InterPro" id="IPR046959">
    <property type="entry name" value="PRK1-6/SRF4-like"/>
</dbReference>
<evidence type="ECO:0000256" key="4">
    <source>
        <dbReference type="ARBA" id="ARBA00004906"/>
    </source>
</evidence>
<dbReference type="GO" id="GO:0016020">
    <property type="term" value="C:membrane"/>
    <property type="evidence" value="ECO:0007669"/>
    <property type="project" value="UniProtKB-SubCell"/>
</dbReference>
<keyword evidence="22" id="KW-0378">Hydrolase</keyword>
<dbReference type="InterPro" id="IPR001254">
    <property type="entry name" value="Trypsin_dom"/>
</dbReference>
<evidence type="ECO:0000256" key="3">
    <source>
        <dbReference type="ARBA" id="ARBA00004430"/>
    </source>
</evidence>
<dbReference type="PROSITE" id="PS50011">
    <property type="entry name" value="PROTEIN_KINASE_DOM"/>
    <property type="match status" value="1"/>
</dbReference>
<dbReference type="InterPro" id="IPR000719">
    <property type="entry name" value="Prot_kinase_dom"/>
</dbReference>
<comment type="caution">
    <text evidence="28">The sequence shown here is derived from an EMBL/GenBank/DDBJ whole genome shotgun (WGS) entry which is preliminary data.</text>
</comment>
<evidence type="ECO:0000256" key="24">
    <source>
        <dbReference type="SAM" id="SignalP"/>
    </source>
</evidence>
<feature type="binding site" evidence="21">
    <location>
        <position position="1143"/>
    </location>
    <ligand>
        <name>ATP</name>
        <dbReference type="ChEBI" id="CHEBI:30616"/>
    </ligand>
</feature>
<keyword evidence="29" id="KW-1185">Reference proteome</keyword>
<dbReference type="PANTHER" id="PTHR48007">
    <property type="entry name" value="LEUCINE-RICH REPEAT RECEPTOR-LIKE PROTEIN KINASE PXC1"/>
    <property type="match status" value="1"/>
</dbReference>
<dbReference type="PANTHER" id="PTHR48007:SF4">
    <property type="entry name" value="LEUCINE-RICH REPEAT RECEPTOR-LIKE PROTEIN KINASE PXC1"/>
    <property type="match status" value="1"/>
</dbReference>
<feature type="region of interest" description="Disordered" evidence="23">
    <location>
        <begin position="21"/>
        <end position="42"/>
    </location>
</feature>
<dbReference type="GO" id="GO:0006508">
    <property type="term" value="P:proteolysis"/>
    <property type="evidence" value="ECO:0007669"/>
    <property type="project" value="UniProtKB-KW"/>
</dbReference>
<dbReference type="PROSITE" id="PS00134">
    <property type="entry name" value="TRYPSIN_HIS"/>
    <property type="match status" value="1"/>
</dbReference>
<evidence type="ECO:0000256" key="6">
    <source>
        <dbReference type="ARBA" id="ARBA00009273"/>
    </source>
</evidence>
<keyword evidence="19" id="KW-0539">Nucleus</keyword>
<dbReference type="InterPro" id="IPR013083">
    <property type="entry name" value="Znf_RING/FYVE/PHD"/>
</dbReference>
<evidence type="ECO:0000256" key="5">
    <source>
        <dbReference type="ARBA" id="ARBA00008684"/>
    </source>
</evidence>
<protein>
    <submittedName>
        <fullName evidence="28">Serine threonine-kinase CTR1</fullName>
    </submittedName>
</protein>
<dbReference type="Gene3D" id="2.40.10.10">
    <property type="entry name" value="Trypsin-like serine proteases"/>
    <property type="match status" value="1"/>
</dbReference>
<dbReference type="GO" id="GO:0004252">
    <property type="term" value="F:serine-type endopeptidase activity"/>
    <property type="evidence" value="ECO:0007669"/>
    <property type="project" value="InterPro"/>
</dbReference>
<comment type="pathway">
    <text evidence="4">Protein modification; protein ubiquitination.</text>
</comment>
<feature type="compositionally biased region" description="Pro residues" evidence="23">
    <location>
        <begin position="139"/>
        <end position="157"/>
    </location>
</feature>
<feature type="compositionally biased region" description="Low complexity" evidence="23">
    <location>
        <begin position="81"/>
        <end position="99"/>
    </location>
</feature>
<dbReference type="PROSITE" id="PS00108">
    <property type="entry name" value="PROTEIN_KINASE_ST"/>
    <property type="match status" value="1"/>
</dbReference>
<dbReference type="InterPro" id="IPR013210">
    <property type="entry name" value="LRR_N_plant-typ"/>
</dbReference>
<feature type="compositionally biased region" description="Pro residues" evidence="23">
    <location>
        <begin position="114"/>
        <end position="123"/>
    </location>
</feature>
<keyword evidence="12 21" id="KW-0547">Nucleotide-binding</keyword>
<name>A0A2P6U3I9_CHLSO</name>
<dbReference type="OrthoDB" id="511504at2759"/>
<keyword evidence="17 21" id="KW-0067">ATP-binding</keyword>
<dbReference type="InterPro" id="IPR011009">
    <property type="entry name" value="Kinase-like_dom_sf"/>
</dbReference>
<feature type="region of interest" description="Disordered" evidence="23">
    <location>
        <begin position="1422"/>
        <end position="1458"/>
    </location>
</feature>
<feature type="compositionally biased region" description="Low complexity" evidence="23">
    <location>
        <begin position="124"/>
        <end position="138"/>
    </location>
</feature>
<evidence type="ECO:0000259" key="26">
    <source>
        <dbReference type="PROSITE" id="PS50089"/>
    </source>
</evidence>
<dbReference type="InterPro" id="IPR017441">
    <property type="entry name" value="Protein_kinase_ATP_BS"/>
</dbReference>
<dbReference type="Proteomes" id="UP000239899">
    <property type="component" value="Unassembled WGS sequence"/>
</dbReference>
<feature type="compositionally biased region" description="Polar residues" evidence="23">
    <location>
        <begin position="988"/>
        <end position="1013"/>
    </location>
</feature>
<feature type="compositionally biased region" description="Low complexity" evidence="23">
    <location>
        <begin position="1064"/>
        <end position="1089"/>
    </location>
</feature>
<dbReference type="Pfam" id="PF08263">
    <property type="entry name" value="LRRNT_2"/>
    <property type="match status" value="1"/>
</dbReference>
<dbReference type="SMART" id="SM00184">
    <property type="entry name" value="RING"/>
    <property type="match status" value="1"/>
</dbReference>
<dbReference type="PROSITE" id="PS50240">
    <property type="entry name" value="TRYPSIN_DOM"/>
    <property type="match status" value="1"/>
</dbReference>
<feature type="chain" id="PRO_5015153093" evidence="24">
    <location>
        <begin position="22"/>
        <end position="2129"/>
    </location>
</feature>
<dbReference type="FunFam" id="3.30.40.10:FF:000273">
    <property type="entry name" value="E3 ubiquitin-protein ligase RBX1"/>
    <property type="match status" value="1"/>
</dbReference>
<feature type="region of interest" description="Disordered" evidence="23">
    <location>
        <begin position="988"/>
        <end position="1014"/>
    </location>
</feature>
<keyword evidence="7" id="KW-0963">Cytoplasm</keyword>
<keyword evidence="22" id="KW-0720">Serine protease</keyword>
<dbReference type="Gene3D" id="1.10.510.10">
    <property type="entry name" value="Transferase(Phosphotransferase) domain 1"/>
    <property type="match status" value="1"/>
</dbReference>
<dbReference type="SUPFAM" id="SSF56112">
    <property type="entry name" value="Protein kinase-like (PK-like)"/>
    <property type="match status" value="1"/>
</dbReference>
<feature type="compositionally biased region" description="Low complexity" evidence="23">
    <location>
        <begin position="913"/>
        <end position="925"/>
    </location>
</feature>
<evidence type="ECO:0000256" key="11">
    <source>
        <dbReference type="ARBA" id="ARBA00022723"/>
    </source>
</evidence>
<evidence type="ECO:0000256" key="18">
    <source>
        <dbReference type="ARBA" id="ARBA00023157"/>
    </source>
</evidence>
<keyword evidence="8" id="KW-0723">Serine/threonine-protein kinase</keyword>
<comment type="similarity">
    <text evidence="5">Belongs to the protein kinase superfamily. Ser/Thr protein kinase family.</text>
</comment>
<feature type="domain" description="Protein kinase" evidence="25">
    <location>
        <begin position="1116"/>
        <end position="1401"/>
    </location>
</feature>
<comment type="similarity">
    <text evidence="6">Belongs to the RING-box family.</text>
</comment>
<dbReference type="STRING" id="3076.A0A2P6U3I9"/>
<dbReference type="Pfam" id="PF00089">
    <property type="entry name" value="Trypsin"/>
    <property type="match status" value="1"/>
</dbReference>
<evidence type="ECO:0000313" key="29">
    <source>
        <dbReference type="Proteomes" id="UP000239899"/>
    </source>
</evidence>
<dbReference type="GO" id="GO:0005634">
    <property type="term" value="C:nucleus"/>
    <property type="evidence" value="ECO:0007669"/>
    <property type="project" value="UniProtKB-SubCell"/>
</dbReference>
<sequence length="2129" mass="221562">MGRWALLVLLAALLGAASSAAQPAGAAGPPPPPAQELLAPVPAPAADASAGLFDMALEAAAAGDAAGGIDLLTPAPPPRPALGAAAQAAALGSPPRSLGSPPPPGFSIQAAASPAPPKSPSPPALLAAAAEAVEAQPPGAAPGPSPVPSPSPTPSPAPGAVNAQAVSLLAFKNALTSSDSLATWTNVTDNPCGPPAWQGVSCDAGNKVVQQLDLWGLGLQGPISDRLGDLVGLTRIELAQNQLAGRVPELQLPFLQELSLHTNNLSGPLPSLSKLPSLLTANLYNNQLTGSLPAAWSELPDNTTVRVLPNNLCGSVPSEPYPQLCFVAETDSCYPVVNTLGSCFNATCNRETSLAGTNVFNAALDNGATVWDTLAVSNLSGLGAGSSWSTGPDGIGIGNATAAGNTSTAAPSKVALPCYLPGSPVGDYLGGDQAHMMMAWGDAQDPSAPAFVVSEVPGNTPSCSSQGALWAVDLRYTTQLALVVIEAGANGISNAAIQVSDSPALPATGRYMTVTADQPMDLCRVSVYPAAADAAWNQPYRATSDLGDAVNGTYGEGGNGTVVVKASRGVQAFPGTTPTFVLDLGANAGVAAVTLGTEQFTVTAVKVSTTSPELSMFAAGVRRLRQLGVGGGGVNCQLGTTFSGIDSVYACNGGQGRYVVVSGYPDGELVVRSLAVYLTQPRNRQPPSPSSPAPPPPPPAMSESQYVGTLLLGGNISQFSNQDADAKQLLAVYNRAWGQALAASGFTLDPKATSLQSAQPNVSGLAGPPIYYSATPPPGGNLLTNTSISFLGSSWLTRDDLYDILGTSEVAGSISQGLAALDYGQVTVWMLPPSEPGSTSSLSAGAVAGISIGIVVVLVAAGSGLFVWRRRRRTQQEGAALSKAQVAEEGLGVAAVANGSGSGSGSGSPPTPAKHGSPPGSPAAAAPLAYSHALQHTQAHAQAGKKDSGRPDAALLWGSAQQYGNGLLPSLSARSTAAASAMSFGTSVAPSSRLSRGASANESQLAGPTSSDLQRLHDDPLLEWILKSQSPPTAAESASAAAVAATAAAAAEAHTRASRDGNGAASDGSSSTSAADAAAGTSPASPAASEMQQQRRGSSANPLMDVRVWQFCFRELEIQRQIGAGSFGRVYLAKWRETLVACKILMDTGVDIEDEDDAERALTLSNPVLESLEREASMMAALRHPNVVAFLGVCASPPCVATEYCSRGSLTDVLRGGKGSATKAKQLDWARRLNIALDAAKGMHYLHEHSPPIIHRDLKSPNLLIDRHWRAKVSDFNLSKIMGDNAVMSSVAATNPRWLSPEILDGKKASYQSDVYAFGVVLWELLTWELPWGATNPWQVVNIVAEGGRLEFPPREKLPGPDSQTWTELDCYCQLVQHCWAQDPADRPLFKEIIIQLRDMLERTLAAKASLAGSSVAGGVPYGSHAPGGSSAGEPTGGTPSAPPTPARSAPGSPALHVFVPPGVPMSPAASQRYGRLSRGISGLSGSSSGALLVGLQPADSSRRVLTATGAVPAIVGGRNAQKNRFPYYTSLREAVSSYHFCGSTLIAPRFLLTAAHCITEWATPQAVEWSAPHRAFPRARVGAYQTYPVPAVPGVNSYEHRQVIAVAVHRLFDSALQNDIALLLLDQPATRTPITLPMGPAQLQRRAPVGSRMLSVGFGMSEFQDVVDDLPAQAYEPTLQQLWMLRQPDTLGTFVMAGNPPRFLSDTWKGDSGGALLVPNATDPSRDMQFGIVSNGMYGAPGYYTDVSNFTAWIARGQQLLLDANGQGPDYHIKRIPSCASTTNNYCVYCNSQGERLTCVDKTPCHIAYQGQTQLLLRCNDEEFDAGPRASSGCFRAIQYTDRTGYGQGPGILGNQTFTLQAALGARLPNNTSPSCSAAAPFVLKACPGASPAPSCVPGARALTGLESGCCACRRVRAATPYALVYPATPVTNTWYETVPNCKRAVRALPGGALVHYTGALVTGNPWLACQQKKYAKVVLEVLSSSGSGVKYEAFYVEADNVRMADSAPMEVEQAQPVEEKKGKTKASGKRFEIKKWNAVAMWSWAICTDTCAICRNNLYEPSIEYQANPTGDADHPGLSIAWGTCGHVFHLDCIQRWLKTRSACPLCNREWEFSKIERIVGGSANAE</sequence>
<keyword evidence="13 20" id="KW-0863">Zinc-finger</keyword>
<keyword evidence="22" id="KW-0645">Protease</keyword>
<dbReference type="PROSITE" id="PS00135">
    <property type="entry name" value="TRYPSIN_SER"/>
    <property type="match status" value="1"/>
</dbReference>
<evidence type="ECO:0000256" key="22">
    <source>
        <dbReference type="RuleBase" id="RU363034"/>
    </source>
</evidence>
<organism evidence="28 29">
    <name type="scientific">Chlorella sorokiniana</name>
    <name type="common">Freshwater green alga</name>
    <dbReference type="NCBI Taxonomy" id="3076"/>
    <lineage>
        <taxon>Eukaryota</taxon>
        <taxon>Viridiplantae</taxon>
        <taxon>Chlorophyta</taxon>
        <taxon>core chlorophytes</taxon>
        <taxon>Trebouxiophyceae</taxon>
        <taxon>Chlorellales</taxon>
        <taxon>Chlorellaceae</taxon>
        <taxon>Chlorella clade</taxon>
        <taxon>Chlorella</taxon>
    </lineage>
</organism>
<dbReference type="InterPro" id="IPR008271">
    <property type="entry name" value="Ser/Thr_kinase_AS"/>
</dbReference>
<dbReference type="SMART" id="SM00020">
    <property type="entry name" value="Tryp_SPc"/>
    <property type="match status" value="1"/>
</dbReference>
<dbReference type="GO" id="GO:0005930">
    <property type="term" value="C:axoneme"/>
    <property type="evidence" value="ECO:0007669"/>
    <property type="project" value="UniProtKB-SubCell"/>
</dbReference>
<feature type="region of interest" description="Disordered" evidence="23">
    <location>
        <begin position="1053"/>
        <end position="1099"/>
    </location>
</feature>
<accession>A0A2P6U3I9</accession>
<dbReference type="InterPro" id="IPR024766">
    <property type="entry name" value="Znf_RING_H2"/>
</dbReference>
<dbReference type="SUPFAM" id="SSF50494">
    <property type="entry name" value="Trypsin-like serine proteases"/>
    <property type="match status" value="1"/>
</dbReference>
<dbReference type="InterPro" id="IPR001245">
    <property type="entry name" value="Ser-Thr/Tyr_kinase_cat_dom"/>
</dbReference>
<keyword evidence="14" id="KW-0418">Kinase</keyword>
<dbReference type="PRINTS" id="PR00722">
    <property type="entry name" value="CHYMOTRYPSIN"/>
</dbReference>
<keyword evidence="18" id="KW-1015">Disulfide bond</keyword>
<keyword evidence="15" id="KW-0833">Ubl conjugation pathway</keyword>
<dbReference type="Gene3D" id="3.80.10.10">
    <property type="entry name" value="Ribonuclease Inhibitor"/>
    <property type="match status" value="1"/>
</dbReference>
<evidence type="ECO:0000256" key="14">
    <source>
        <dbReference type="ARBA" id="ARBA00022777"/>
    </source>
</evidence>
<feature type="region of interest" description="Disordered" evidence="23">
    <location>
        <begin position="681"/>
        <end position="704"/>
    </location>
</feature>
<dbReference type="CDD" id="cd13999">
    <property type="entry name" value="STKc_MAP3K-like"/>
    <property type="match status" value="1"/>
</dbReference>
<dbReference type="InterPro" id="IPR001314">
    <property type="entry name" value="Peptidase_S1A"/>
</dbReference>
<dbReference type="SUPFAM" id="SSF52058">
    <property type="entry name" value="L domain-like"/>
    <property type="match status" value="1"/>
</dbReference>
<keyword evidence="11" id="KW-0479">Metal-binding</keyword>
<dbReference type="Pfam" id="PF12678">
    <property type="entry name" value="zf-rbx1"/>
    <property type="match status" value="1"/>
</dbReference>
<dbReference type="Pfam" id="PF07714">
    <property type="entry name" value="PK_Tyr_Ser-Thr"/>
    <property type="match status" value="1"/>
</dbReference>
<evidence type="ECO:0000256" key="9">
    <source>
        <dbReference type="ARBA" id="ARBA00022614"/>
    </source>
</evidence>
<dbReference type="GO" id="GO:0008270">
    <property type="term" value="F:zinc ion binding"/>
    <property type="evidence" value="ECO:0007669"/>
    <property type="project" value="UniProtKB-KW"/>
</dbReference>
<comment type="subcellular location">
    <subcellularLocation>
        <location evidence="3">Cytoplasm</location>
        <location evidence="3">Cytoskeleton</location>
        <location evidence="3">Cilium axoneme</location>
    </subcellularLocation>
    <subcellularLocation>
        <location evidence="2">Membrane</location>
    </subcellularLocation>
    <subcellularLocation>
        <location evidence="1">Nucleus</location>
    </subcellularLocation>
</comment>
<dbReference type="InterPro" id="IPR033116">
    <property type="entry name" value="TRYPSIN_SER"/>
</dbReference>
<feature type="signal peptide" evidence="24">
    <location>
        <begin position="1"/>
        <end position="21"/>
    </location>
</feature>
<evidence type="ECO:0000256" key="12">
    <source>
        <dbReference type="ARBA" id="ARBA00022741"/>
    </source>
</evidence>
<feature type="region of interest" description="Disordered" evidence="23">
    <location>
        <begin position="897"/>
        <end position="925"/>
    </location>
</feature>
<evidence type="ECO:0000256" key="17">
    <source>
        <dbReference type="ARBA" id="ARBA00022840"/>
    </source>
</evidence>
<dbReference type="InterPro" id="IPR009003">
    <property type="entry name" value="Peptidase_S1_PA"/>
</dbReference>
<feature type="compositionally biased region" description="Polar residues" evidence="23">
    <location>
        <begin position="1090"/>
        <end position="1099"/>
    </location>
</feature>
<dbReference type="SUPFAM" id="SSF57850">
    <property type="entry name" value="RING/U-box"/>
    <property type="match status" value="1"/>
</dbReference>
<evidence type="ECO:0000259" key="27">
    <source>
        <dbReference type="PROSITE" id="PS50240"/>
    </source>
</evidence>
<keyword evidence="10" id="KW-0808">Transferase</keyword>
<dbReference type="InterPro" id="IPR018114">
    <property type="entry name" value="TRYPSIN_HIS"/>
</dbReference>
<evidence type="ECO:0000256" key="10">
    <source>
        <dbReference type="ARBA" id="ARBA00022679"/>
    </source>
</evidence>
<evidence type="ECO:0000256" key="2">
    <source>
        <dbReference type="ARBA" id="ARBA00004370"/>
    </source>
</evidence>
<dbReference type="GO" id="GO:0005524">
    <property type="term" value="F:ATP binding"/>
    <property type="evidence" value="ECO:0007669"/>
    <property type="project" value="UniProtKB-UniRule"/>
</dbReference>
<dbReference type="InterPro" id="IPR043504">
    <property type="entry name" value="Peptidase_S1_PA_chymotrypsin"/>
</dbReference>
<dbReference type="PROSITE" id="PS50089">
    <property type="entry name" value="ZF_RING_2"/>
    <property type="match status" value="1"/>
</dbReference>
<keyword evidence="16" id="KW-0862">Zinc</keyword>
<feature type="region of interest" description="Disordered" evidence="23">
    <location>
        <begin position="71"/>
        <end position="160"/>
    </location>
</feature>
<feature type="domain" description="Peptidase S1" evidence="27">
    <location>
        <begin position="1515"/>
        <end position="1760"/>
    </location>
</feature>
<evidence type="ECO:0000256" key="13">
    <source>
        <dbReference type="ARBA" id="ARBA00022771"/>
    </source>
</evidence>
<proteinExistence type="inferred from homology"/>
<evidence type="ECO:0000256" key="1">
    <source>
        <dbReference type="ARBA" id="ARBA00004123"/>
    </source>
</evidence>
<reference evidence="28 29" key="1">
    <citation type="journal article" date="2018" name="Plant J.">
        <title>Genome sequences of Chlorella sorokiniana UTEX 1602 and Micractinium conductrix SAG 241.80: implications to maltose excretion by a green alga.</title>
        <authorList>
            <person name="Arriola M.B."/>
            <person name="Velmurugan N."/>
            <person name="Zhang Y."/>
            <person name="Plunkett M.H."/>
            <person name="Hondzo H."/>
            <person name="Barney B.M."/>
        </authorList>
    </citation>
    <scope>NUCLEOTIDE SEQUENCE [LARGE SCALE GENOMIC DNA]</scope>
    <source>
        <strain evidence="29">UTEX 1602</strain>
    </source>
</reference>
<dbReference type="EMBL" id="LHPG02000001">
    <property type="protein sequence ID" value="PRW60877.1"/>
    <property type="molecule type" value="Genomic_DNA"/>
</dbReference>
<evidence type="ECO:0000313" key="28">
    <source>
        <dbReference type="EMBL" id="PRW60877.1"/>
    </source>
</evidence>
<feature type="domain" description="RING-type" evidence="26">
    <location>
        <begin position="2053"/>
        <end position="2110"/>
    </location>
</feature>
<keyword evidence="9" id="KW-0433">Leucine-rich repeat</keyword>
<gene>
    <name evidence="28" type="ORF">C2E21_0234</name>
</gene>
<evidence type="ECO:0000256" key="21">
    <source>
        <dbReference type="PROSITE-ProRule" id="PRU10141"/>
    </source>
</evidence>
<dbReference type="GO" id="GO:0031463">
    <property type="term" value="C:Cul3-RING ubiquitin ligase complex"/>
    <property type="evidence" value="ECO:0007669"/>
    <property type="project" value="UniProtKB-ARBA"/>
</dbReference>
<dbReference type="Gene3D" id="3.30.40.10">
    <property type="entry name" value="Zinc/RING finger domain, C3HC4 (zinc finger)"/>
    <property type="match status" value="1"/>
</dbReference>